<comment type="similarity">
    <text evidence="1">Belongs to the ADP-ribosylglycohydrolase family.</text>
</comment>
<proteinExistence type="inferred from homology"/>
<dbReference type="InterPro" id="IPR036705">
    <property type="entry name" value="Ribosyl_crysJ1_sf"/>
</dbReference>
<dbReference type="SUPFAM" id="SSF101478">
    <property type="entry name" value="ADP-ribosylglycohydrolase"/>
    <property type="match status" value="1"/>
</dbReference>
<comment type="caution">
    <text evidence="3">The sequence shown here is derived from an EMBL/GenBank/DDBJ whole genome shotgun (WGS) entry which is preliminary data.</text>
</comment>
<feature type="binding site" evidence="2">
    <location>
        <position position="304"/>
    </location>
    <ligand>
        <name>Mg(2+)</name>
        <dbReference type="ChEBI" id="CHEBI:18420"/>
        <label>2</label>
    </ligand>
</feature>
<dbReference type="AlphaFoldDB" id="A0A9N7YH16"/>
<gene>
    <name evidence="3" type="ORF">PLEPLA_LOCUS19189</name>
</gene>
<dbReference type="Gene3D" id="1.10.4080.10">
    <property type="entry name" value="ADP-ribosylation/Crystallin J1"/>
    <property type="match status" value="1"/>
</dbReference>
<evidence type="ECO:0000256" key="2">
    <source>
        <dbReference type="PIRSR" id="PIRSR605502-1"/>
    </source>
</evidence>
<comment type="cofactor">
    <cofactor evidence="2">
        <name>Mg(2+)</name>
        <dbReference type="ChEBI" id="CHEBI:18420"/>
    </cofactor>
    <text evidence="2">Binds 2 magnesium ions per subunit.</text>
</comment>
<organism evidence="3 4">
    <name type="scientific">Pleuronectes platessa</name>
    <name type="common">European plaice</name>
    <dbReference type="NCBI Taxonomy" id="8262"/>
    <lineage>
        <taxon>Eukaryota</taxon>
        <taxon>Metazoa</taxon>
        <taxon>Chordata</taxon>
        <taxon>Craniata</taxon>
        <taxon>Vertebrata</taxon>
        <taxon>Euteleostomi</taxon>
        <taxon>Actinopterygii</taxon>
        <taxon>Neopterygii</taxon>
        <taxon>Teleostei</taxon>
        <taxon>Neoteleostei</taxon>
        <taxon>Acanthomorphata</taxon>
        <taxon>Carangaria</taxon>
        <taxon>Pleuronectiformes</taxon>
        <taxon>Pleuronectoidei</taxon>
        <taxon>Pleuronectidae</taxon>
        <taxon>Pleuronectes</taxon>
    </lineage>
</organism>
<name>A0A9N7YH16_PLEPL</name>
<protein>
    <submittedName>
        <fullName evidence="3">Uncharacterized protein</fullName>
    </submittedName>
</protein>
<evidence type="ECO:0000313" key="3">
    <source>
        <dbReference type="EMBL" id="CAB1431190.1"/>
    </source>
</evidence>
<dbReference type="PANTHER" id="PTHR16222">
    <property type="entry name" value="ADP-RIBOSYLGLYCOHYDROLASE"/>
    <property type="match status" value="1"/>
</dbReference>
<dbReference type="PANTHER" id="PTHR16222:SF17">
    <property type="entry name" value="SELENOPROTEIN J"/>
    <property type="match status" value="1"/>
</dbReference>
<dbReference type="Pfam" id="PF03747">
    <property type="entry name" value="ADP_ribosyl_GH"/>
    <property type="match status" value="1"/>
</dbReference>
<dbReference type="EMBL" id="CADEAL010001314">
    <property type="protein sequence ID" value="CAB1431190.1"/>
    <property type="molecule type" value="Genomic_DNA"/>
</dbReference>
<evidence type="ECO:0000313" key="4">
    <source>
        <dbReference type="Proteomes" id="UP001153269"/>
    </source>
</evidence>
<dbReference type="InterPro" id="IPR050792">
    <property type="entry name" value="ADP-ribosylglycohydrolase"/>
</dbReference>
<evidence type="ECO:0000256" key="1">
    <source>
        <dbReference type="ARBA" id="ARBA00010702"/>
    </source>
</evidence>
<reference evidence="3" key="1">
    <citation type="submission" date="2020-03" db="EMBL/GenBank/DDBJ databases">
        <authorList>
            <person name="Weist P."/>
        </authorList>
    </citation>
    <scope>NUCLEOTIDE SEQUENCE</scope>
</reference>
<feature type="non-terminal residue" evidence="3">
    <location>
        <position position="392"/>
    </location>
</feature>
<keyword evidence="2" id="KW-0460">Magnesium</keyword>
<accession>A0A9N7YH16</accession>
<keyword evidence="4" id="KW-1185">Reference proteome</keyword>
<sequence>EARREINGLGSSREAGDKWRLARPCRVSSELEGDQLGNGLGGGQMALSVSDRATGAIIGAAVADAAAQPMHWIYNPDRLRDVLSDLEPCPEFRPQSLSQCGDVDVDDLTKRIYRFFGAGTVYDLPLNDPYRKEGGPKAVLPIDGPWRNSSLKAFIRNVDAGKEETGCEVDCQMDGVTKLAPVVAMFAGRPEMLEKVEKATRVTQNDDMCVAVTLAAARILEHFILNGPDPNALDAVLAQMNDPKRQNPQELDRAVIAQLHQVKENLGKTSQQLIPAGALHGVLTLTQLDEAVRDTMRCGGCTASRASFIGACLGAQIGLQGIPESWLKRTFRYPRLLELAENVVQKKPCILNAEQGGCRSSQRESHHLISPSARLPPTQQVAAAVWHNDNQT</sequence>
<dbReference type="Proteomes" id="UP001153269">
    <property type="component" value="Unassembled WGS sequence"/>
</dbReference>
<dbReference type="InterPro" id="IPR005502">
    <property type="entry name" value="Ribosyl_crysJ1"/>
</dbReference>
<keyword evidence="2" id="KW-0479">Metal-binding</keyword>
<dbReference type="GO" id="GO:0046872">
    <property type="term" value="F:metal ion binding"/>
    <property type="evidence" value="ECO:0007669"/>
    <property type="project" value="UniProtKB-KW"/>
</dbReference>